<evidence type="ECO:0000256" key="1">
    <source>
        <dbReference type="SAM" id="MobiDB-lite"/>
    </source>
</evidence>
<evidence type="ECO:0000259" key="2">
    <source>
        <dbReference type="Pfam" id="PF01370"/>
    </source>
</evidence>
<sequence length="325" mass="35617">MTGSEPDAPADSGTDPRQPVLVIGGTGHVGAALCCFLLRRGHQVTAASRTGQPVFESPAINRIRLDVTDTADNGPLPLLTTAVICPWVEKSSKTDSHWMEHLLQRIATAGYRSVIYFSTMWVYGARPQGLLTESTPVSPASPYGISHLQNETLLRECAEDFDLDVAILRMANLVGADPFFRFRSKVAFAHELVTMAIEDGLIVLRSPPSTPRDLIPRMLLHHDLEPLLDRVAVEGRVDILNLGSGSTTTMLDLARQIADLAKRYAGEPVRVEYPEESVVQPMFHLDTARIRSLAGPCANSLSNELEFVLEDVVRLHPPVDQPSEP</sequence>
<dbReference type="EMBL" id="UINC01011328">
    <property type="protein sequence ID" value="SVA50051.1"/>
    <property type="molecule type" value="Genomic_DNA"/>
</dbReference>
<proteinExistence type="predicted"/>
<dbReference type="Pfam" id="PF01370">
    <property type="entry name" value="Epimerase"/>
    <property type="match status" value="1"/>
</dbReference>
<evidence type="ECO:0000313" key="3">
    <source>
        <dbReference type="EMBL" id="SVA50051.1"/>
    </source>
</evidence>
<dbReference type="SUPFAM" id="SSF51735">
    <property type="entry name" value="NAD(P)-binding Rossmann-fold domains"/>
    <property type="match status" value="1"/>
</dbReference>
<dbReference type="CDD" id="cd08946">
    <property type="entry name" value="SDR_e"/>
    <property type="match status" value="1"/>
</dbReference>
<dbReference type="Gene3D" id="3.40.50.720">
    <property type="entry name" value="NAD(P)-binding Rossmann-like Domain"/>
    <property type="match status" value="1"/>
</dbReference>
<feature type="region of interest" description="Disordered" evidence="1">
    <location>
        <begin position="1"/>
        <end position="21"/>
    </location>
</feature>
<protein>
    <recommendedName>
        <fullName evidence="2">NAD-dependent epimerase/dehydratase domain-containing protein</fullName>
    </recommendedName>
</protein>
<dbReference type="InterPro" id="IPR001509">
    <property type="entry name" value="Epimerase_deHydtase"/>
</dbReference>
<accession>A0A381WCM7</accession>
<reference evidence="3" key="1">
    <citation type="submission" date="2018-05" db="EMBL/GenBank/DDBJ databases">
        <authorList>
            <person name="Lanie J.A."/>
            <person name="Ng W.-L."/>
            <person name="Kazmierczak K.M."/>
            <person name="Andrzejewski T.M."/>
            <person name="Davidsen T.M."/>
            <person name="Wayne K.J."/>
            <person name="Tettelin H."/>
            <person name="Glass J.I."/>
            <person name="Rusch D."/>
            <person name="Podicherti R."/>
            <person name="Tsui H.-C.T."/>
            <person name="Winkler M.E."/>
        </authorList>
    </citation>
    <scope>NUCLEOTIDE SEQUENCE</scope>
</reference>
<dbReference type="InterPro" id="IPR036291">
    <property type="entry name" value="NAD(P)-bd_dom_sf"/>
</dbReference>
<name>A0A381WCM7_9ZZZZ</name>
<dbReference type="PANTHER" id="PTHR43725">
    <property type="entry name" value="UDP-GLUCOSE 4-EPIMERASE"/>
    <property type="match status" value="1"/>
</dbReference>
<organism evidence="3">
    <name type="scientific">marine metagenome</name>
    <dbReference type="NCBI Taxonomy" id="408172"/>
    <lineage>
        <taxon>unclassified sequences</taxon>
        <taxon>metagenomes</taxon>
        <taxon>ecological metagenomes</taxon>
    </lineage>
</organism>
<gene>
    <name evidence="3" type="ORF">METZ01_LOCUS102905</name>
</gene>
<dbReference type="AlphaFoldDB" id="A0A381WCM7"/>
<feature type="domain" description="NAD-dependent epimerase/dehydratase" evidence="2">
    <location>
        <begin position="20"/>
        <end position="186"/>
    </location>
</feature>